<dbReference type="Proteomes" id="UP000297608">
    <property type="component" value="Unassembled WGS sequence"/>
</dbReference>
<dbReference type="Pfam" id="PF00561">
    <property type="entry name" value="Abhydrolase_1"/>
    <property type="match status" value="1"/>
</dbReference>
<keyword evidence="1 4" id="KW-0378">Hydrolase</keyword>
<dbReference type="InterPro" id="IPR000073">
    <property type="entry name" value="AB_hydrolase_1"/>
</dbReference>
<dbReference type="InterPro" id="IPR029058">
    <property type="entry name" value="AB_hydrolase_fold"/>
</dbReference>
<accession>A0ABY2IHG4</accession>
<dbReference type="Gene3D" id="3.40.50.1820">
    <property type="entry name" value="alpha/beta hydrolase"/>
    <property type="match status" value="1"/>
</dbReference>
<evidence type="ECO:0000256" key="1">
    <source>
        <dbReference type="ARBA" id="ARBA00022801"/>
    </source>
</evidence>
<dbReference type="GO" id="GO:0016787">
    <property type="term" value="F:hydrolase activity"/>
    <property type="evidence" value="ECO:0007669"/>
    <property type="project" value="UniProtKB-KW"/>
</dbReference>
<dbReference type="PANTHER" id="PTHR43798">
    <property type="entry name" value="MONOACYLGLYCEROL LIPASE"/>
    <property type="match status" value="1"/>
</dbReference>
<sequence length="309" mass="33134">MMENPTRTPLITPRLGDSSAAAGAGSLPAVTPPPYARSMPHLSVPGASLYYETEGALSSPAILLLHAGIANLRMWDPQVAALAAKHFVVRFDSRGFGQTSTENVAFSNRADALALLDHLGIASATLIGCSRGGSIAIDIAVESPDRVAGLVTIGSGPSGFPEVELTELEDARFDELDEAFDARDWHRLARLEVALWAIGPTRDEKALDPEFVSTAYALNRVNVVHAEESPVPIPLEPPASNRVIDIEVPALVTVGEFDVTPALAQYEYLLSTLPFASGCTFRDTAHLPSVERPEEFERVLLDWLTSNGL</sequence>
<proteinExistence type="predicted"/>
<evidence type="ECO:0000259" key="3">
    <source>
        <dbReference type="Pfam" id="PF00561"/>
    </source>
</evidence>
<dbReference type="PRINTS" id="PR00111">
    <property type="entry name" value="ABHYDROLASE"/>
</dbReference>
<dbReference type="EMBL" id="SOFG01000007">
    <property type="protein sequence ID" value="TFB88980.1"/>
    <property type="molecule type" value="Genomic_DNA"/>
</dbReference>
<dbReference type="InterPro" id="IPR050266">
    <property type="entry name" value="AB_hydrolase_sf"/>
</dbReference>
<comment type="caution">
    <text evidence="4">The sequence shown here is derived from an EMBL/GenBank/DDBJ whole genome shotgun (WGS) entry which is preliminary data.</text>
</comment>
<dbReference type="PRINTS" id="PR00412">
    <property type="entry name" value="EPOXHYDRLASE"/>
</dbReference>
<evidence type="ECO:0000256" key="2">
    <source>
        <dbReference type="SAM" id="MobiDB-lite"/>
    </source>
</evidence>
<gene>
    <name evidence="4" type="ORF">E3O44_04955</name>
</gene>
<dbReference type="SUPFAM" id="SSF53474">
    <property type="entry name" value="alpha/beta-Hydrolases"/>
    <property type="match status" value="1"/>
</dbReference>
<reference evidence="4 5" key="1">
    <citation type="submission" date="2019-03" db="EMBL/GenBank/DDBJ databases">
        <title>Genomics of glacier-inhabiting Cryobacterium strains.</title>
        <authorList>
            <person name="Liu Q."/>
            <person name="Xin Y.-H."/>
        </authorList>
    </citation>
    <scope>NUCLEOTIDE SEQUENCE [LARGE SCALE GENOMIC DNA]</scope>
    <source>
        <strain evidence="4 5">MDB2-B</strain>
    </source>
</reference>
<dbReference type="PANTHER" id="PTHR43798:SF31">
    <property type="entry name" value="AB HYDROLASE SUPERFAMILY PROTEIN YCLE"/>
    <property type="match status" value="1"/>
</dbReference>
<evidence type="ECO:0000313" key="4">
    <source>
        <dbReference type="EMBL" id="TFB88980.1"/>
    </source>
</evidence>
<feature type="region of interest" description="Disordered" evidence="2">
    <location>
        <begin position="1"/>
        <end position="23"/>
    </location>
</feature>
<evidence type="ECO:0000313" key="5">
    <source>
        <dbReference type="Proteomes" id="UP000297608"/>
    </source>
</evidence>
<protein>
    <submittedName>
        <fullName evidence="4">Alpha/beta hydrolase</fullName>
    </submittedName>
</protein>
<feature type="domain" description="AB hydrolase-1" evidence="3">
    <location>
        <begin position="60"/>
        <end position="163"/>
    </location>
</feature>
<organism evidence="4 5">
    <name type="scientific">Cryobacterium algoricola</name>
    <dbReference type="NCBI Taxonomy" id="1259183"/>
    <lineage>
        <taxon>Bacteria</taxon>
        <taxon>Bacillati</taxon>
        <taxon>Actinomycetota</taxon>
        <taxon>Actinomycetes</taxon>
        <taxon>Micrococcales</taxon>
        <taxon>Microbacteriaceae</taxon>
        <taxon>Cryobacterium</taxon>
    </lineage>
</organism>
<keyword evidence="5" id="KW-1185">Reference proteome</keyword>
<dbReference type="InterPro" id="IPR000639">
    <property type="entry name" value="Epox_hydrolase-like"/>
</dbReference>
<name>A0ABY2IHG4_9MICO</name>